<dbReference type="EMBL" id="AP014545">
    <property type="protein sequence ID" value="BBB26448.1"/>
    <property type="molecule type" value="Genomic_DNA"/>
</dbReference>
<keyword evidence="1" id="KW-0472">Membrane</keyword>
<proteinExistence type="predicted"/>
<keyword evidence="4" id="KW-1185">Reference proteome</keyword>
<feature type="transmembrane region" description="Helical" evidence="1">
    <location>
        <begin position="79"/>
        <end position="100"/>
    </location>
</feature>
<dbReference type="Proteomes" id="UP000595663">
    <property type="component" value="Chromosome"/>
</dbReference>
<organism evidence="3 4">
    <name type="scientific">Amphritea japonica ATCC BAA-1530</name>
    <dbReference type="NCBI Taxonomy" id="1278309"/>
    <lineage>
        <taxon>Bacteria</taxon>
        <taxon>Pseudomonadati</taxon>
        <taxon>Pseudomonadota</taxon>
        <taxon>Gammaproteobacteria</taxon>
        <taxon>Oceanospirillales</taxon>
        <taxon>Oceanospirillaceae</taxon>
        <taxon>Amphritea</taxon>
    </lineage>
</organism>
<dbReference type="InterPro" id="IPR039447">
    <property type="entry name" value="UreH-like_TM_dom"/>
</dbReference>
<evidence type="ECO:0000259" key="2">
    <source>
        <dbReference type="Pfam" id="PF13386"/>
    </source>
</evidence>
<feature type="transmembrane region" description="Helical" evidence="1">
    <location>
        <begin position="198"/>
        <end position="219"/>
    </location>
</feature>
<dbReference type="OrthoDB" id="9798690at2"/>
<gene>
    <name evidence="3" type="ORF">AMJAP_1857</name>
</gene>
<dbReference type="AlphaFoldDB" id="A0A7R6P3D4"/>
<accession>A0A7R6P3D4</accession>
<evidence type="ECO:0000313" key="3">
    <source>
        <dbReference type="EMBL" id="BBB26448.1"/>
    </source>
</evidence>
<feature type="transmembrane region" description="Helical" evidence="1">
    <location>
        <begin position="134"/>
        <end position="154"/>
    </location>
</feature>
<dbReference type="PANTHER" id="PTHR42208:SF1">
    <property type="entry name" value="HEAVY METAL TRANSPORTER"/>
    <property type="match status" value="1"/>
</dbReference>
<dbReference type="Pfam" id="PF13386">
    <property type="entry name" value="DsbD_2"/>
    <property type="match status" value="1"/>
</dbReference>
<sequence length="224" mass="23930">MTEPLSVVTALFLGLLGSAHCLGMCGGISSAVAMGIDRQNQRPALLLLGFNSGRILSYALAGAIVGSIGWLIRSPEVSLFLRCMAGAILIMMGLYVAQIWKGLSYLERQGSHLWKHIQPLSRKLLPVRTPLQSLALGLLWGWLPCGLVYSTLIWSATAGDWTESALMMASFGLGTLPAMFATGLLASQVQALLKNRKAQTVAGVMIIAFGLYTIPWQGLGLTLA</sequence>
<dbReference type="PANTHER" id="PTHR42208">
    <property type="entry name" value="HEAVY METAL TRANSPORTER-RELATED"/>
    <property type="match status" value="1"/>
</dbReference>
<protein>
    <submittedName>
        <fullName evidence="3">Cytochrome biogenesis protein</fullName>
    </submittedName>
</protein>
<dbReference type="RefSeq" id="WP_019622224.1">
    <property type="nucleotide sequence ID" value="NZ_AP014545.1"/>
</dbReference>
<evidence type="ECO:0000256" key="1">
    <source>
        <dbReference type="SAM" id="Phobius"/>
    </source>
</evidence>
<keyword evidence="1" id="KW-0812">Transmembrane</keyword>
<name>A0A7R6P3D4_9GAMM</name>
<dbReference type="KEGG" id="ajp:AMJAP_1857"/>
<feature type="transmembrane region" description="Helical" evidence="1">
    <location>
        <begin position="166"/>
        <end position="186"/>
    </location>
</feature>
<feature type="transmembrane region" description="Helical" evidence="1">
    <location>
        <begin position="55"/>
        <end position="72"/>
    </location>
</feature>
<keyword evidence="1" id="KW-1133">Transmembrane helix</keyword>
<evidence type="ECO:0000313" key="4">
    <source>
        <dbReference type="Proteomes" id="UP000595663"/>
    </source>
</evidence>
<reference evidence="3 4" key="1">
    <citation type="journal article" date="2008" name="Int. J. Syst. Evol. Microbiol.">
        <title>Amphritea japonica sp. nov. and Amphritea balenae sp. nov., isolated from the sediment adjacent to sperm whale carcasses off Kagoshima, Japan.</title>
        <authorList>
            <person name="Miyazaki M."/>
            <person name="Nogi Y."/>
            <person name="Fujiwara Y."/>
            <person name="Kawato M."/>
            <person name="Nagahama T."/>
            <person name="Kubokawa K."/>
            <person name="Horikoshi K."/>
        </authorList>
    </citation>
    <scope>NUCLEOTIDE SEQUENCE [LARGE SCALE GENOMIC DNA]</scope>
    <source>
        <strain evidence="3 4">ATCC BAA-1530</strain>
    </source>
</reference>
<feature type="domain" description="Urease accessory protein UreH-like transmembrane" evidence="2">
    <location>
        <begin position="9"/>
        <end position="212"/>
    </location>
</feature>